<dbReference type="OrthoDB" id="434253at2759"/>
<comment type="caution">
    <text evidence="2">The sequence shown here is derived from an EMBL/GenBank/DDBJ whole genome shotgun (WGS) entry which is preliminary data.</text>
</comment>
<dbReference type="Gene3D" id="2.30.110.10">
    <property type="entry name" value="Electron Transport, Fmn-binding Protein, Chain A"/>
    <property type="match status" value="1"/>
</dbReference>
<dbReference type="Pfam" id="PF12766">
    <property type="entry name" value="Pyridox_oxase_2"/>
    <property type="match status" value="1"/>
</dbReference>
<evidence type="ECO:0000313" key="3">
    <source>
        <dbReference type="Proteomes" id="UP000310189"/>
    </source>
</evidence>
<accession>A0A4T0FRR0</accession>
<dbReference type="PANTHER" id="PTHR28243:SF1">
    <property type="entry name" value="PYRIDOXAMINE 5'-PHOSPHATE OXIDASE ALR4036 FAMILY FMN-BINDING DOMAIN-CONTAINING PROTEIN"/>
    <property type="match status" value="1"/>
</dbReference>
<dbReference type="AlphaFoldDB" id="A0A4T0FRR0"/>
<name>A0A4T0FRR0_9BASI</name>
<evidence type="ECO:0000259" key="1">
    <source>
        <dbReference type="Pfam" id="PF12766"/>
    </source>
</evidence>
<reference evidence="2 3" key="1">
    <citation type="submission" date="2019-03" db="EMBL/GenBank/DDBJ databases">
        <title>Sequencing 23 genomes of Wallemia ichthyophaga.</title>
        <authorList>
            <person name="Gostincar C."/>
        </authorList>
    </citation>
    <scope>NUCLEOTIDE SEQUENCE [LARGE SCALE GENOMIC DNA]</scope>
    <source>
        <strain evidence="2 3">EXF-5753</strain>
    </source>
</reference>
<sequence>MSKTAPWKTLLENTLNENKDKSKDIYNVAVGTVEANRPRVRMMVHRGFAPESDILLTTTDIRMNKVNQFHQSFTPNSGSPLEYVFWVDPAMRQFRVQANAYLLPSPSALKQTNPTPLSHYLIQSGIDWEQQRVDIYNQMSRTLRAAFAKPFPPGSHRTWNENLDSYPDKVDADPNDKWYQDGLHNFVLVIIDPVEVDYCDLQTQPNVRKIWRKDANKGWTEEDVHP</sequence>
<dbReference type="PANTHER" id="PTHR28243">
    <property type="entry name" value="AGL049CP"/>
    <property type="match status" value="1"/>
</dbReference>
<feature type="domain" description="Pyridoxamine 5'-phosphate oxidase Alr4036 family FMN-binding" evidence="1">
    <location>
        <begin position="5"/>
        <end position="102"/>
    </location>
</feature>
<dbReference type="InterPro" id="IPR012349">
    <property type="entry name" value="Split_barrel_FMN-bd"/>
</dbReference>
<dbReference type="EMBL" id="SPNW01000012">
    <property type="protein sequence ID" value="TIA91457.1"/>
    <property type="molecule type" value="Genomic_DNA"/>
</dbReference>
<organism evidence="2 3">
    <name type="scientific">Wallemia hederae</name>
    <dbReference type="NCBI Taxonomy" id="1540922"/>
    <lineage>
        <taxon>Eukaryota</taxon>
        <taxon>Fungi</taxon>
        <taxon>Dikarya</taxon>
        <taxon>Basidiomycota</taxon>
        <taxon>Wallemiomycotina</taxon>
        <taxon>Wallemiomycetes</taxon>
        <taxon>Wallemiales</taxon>
        <taxon>Wallemiaceae</taxon>
        <taxon>Wallemia</taxon>
    </lineage>
</organism>
<dbReference type="InterPro" id="IPR024624">
    <property type="entry name" value="Pyridox_Oxase_Alr4036_FMN-bd"/>
</dbReference>
<gene>
    <name evidence="2" type="ORF">E3P99_01059</name>
</gene>
<dbReference type="Proteomes" id="UP000310189">
    <property type="component" value="Unassembled WGS sequence"/>
</dbReference>
<keyword evidence="3" id="KW-1185">Reference proteome</keyword>
<dbReference type="GO" id="GO:0010181">
    <property type="term" value="F:FMN binding"/>
    <property type="evidence" value="ECO:0007669"/>
    <property type="project" value="InterPro"/>
</dbReference>
<dbReference type="SUPFAM" id="SSF50475">
    <property type="entry name" value="FMN-binding split barrel"/>
    <property type="match status" value="1"/>
</dbReference>
<protein>
    <recommendedName>
        <fullName evidence="1">Pyridoxamine 5'-phosphate oxidase Alr4036 family FMN-binding domain-containing protein</fullName>
    </recommendedName>
</protein>
<evidence type="ECO:0000313" key="2">
    <source>
        <dbReference type="EMBL" id="TIA91457.1"/>
    </source>
</evidence>
<proteinExistence type="predicted"/>